<dbReference type="PRINTS" id="PR00481">
    <property type="entry name" value="LAMNOPPTDASE"/>
</dbReference>
<dbReference type="PANTHER" id="PTHR11963">
    <property type="entry name" value="LEUCINE AMINOPEPTIDASE-RELATED"/>
    <property type="match status" value="1"/>
</dbReference>
<dbReference type="Proteomes" id="UP001292079">
    <property type="component" value="Unassembled WGS sequence"/>
</dbReference>
<keyword evidence="2" id="KW-0031">Aminopeptidase</keyword>
<name>A0AAE1ZCW7_SCHME</name>
<dbReference type="AlphaFoldDB" id="A0AAE1ZCW7"/>
<evidence type="ECO:0000256" key="2">
    <source>
        <dbReference type="ARBA" id="ARBA00022438"/>
    </source>
</evidence>
<feature type="domain" description="Cytosol aminopeptidase" evidence="5">
    <location>
        <begin position="397"/>
        <end position="404"/>
    </location>
</feature>
<dbReference type="GO" id="GO:0006508">
    <property type="term" value="P:proteolysis"/>
    <property type="evidence" value="ECO:0007669"/>
    <property type="project" value="UniProtKB-KW"/>
</dbReference>
<gene>
    <name evidence="6" type="ORF">MN116_004974</name>
</gene>
<reference evidence="6" key="1">
    <citation type="submission" date="2022-04" db="EMBL/GenBank/DDBJ databases">
        <authorList>
            <person name="Xu L."/>
            <person name="Lv Z."/>
        </authorList>
    </citation>
    <scope>NUCLEOTIDE SEQUENCE</scope>
    <source>
        <strain evidence="6">LV_2022a</strain>
    </source>
</reference>
<dbReference type="Pfam" id="PF00883">
    <property type="entry name" value="Peptidase_M17"/>
    <property type="match status" value="1"/>
</dbReference>
<keyword evidence="4" id="KW-0378">Hydrolase</keyword>
<evidence type="ECO:0000313" key="7">
    <source>
        <dbReference type="Proteomes" id="UP001292079"/>
    </source>
</evidence>
<dbReference type="PROSITE" id="PS00631">
    <property type="entry name" value="CYTOSOL_AP"/>
    <property type="match status" value="1"/>
</dbReference>
<dbReference type="SUPFAM" id="SSF53187">
    <property type="entry name" value="Zn-dependent exopeptidases"/>
    <property type="match status" value="1"/>
</dbReference>
<evidence type="ECO:0000256" key="4">
    <source>
        <dbReference type="ARBA" id="ARBA00022801"/>
    </source>
</evidence>
<dbReference type="GO" id="GO:0005737">
    <property type="term" value="C:cytoplasm"/>
    <property type="evidence" value="ECO:0007669"/>
    <property type="project" value="InterPro"/>
</dbReference>
<keyword evidence="7" id="KW-1185">Reference proteome</keyword>
<dbReference type="PANTHER" id="PTHR11963:SF48">
    <property type="entry name" value="DIPEPTIDASE B, ISOFORM A"/>
    <property type="match status" value="1"/>
</dbReference>
<sequence>MVFRSLFRRSASYLFTYSRAIIFKTSRSYTSGMTHRETIKPIVTSDLCSQNFDSVVLVVEDILDASPYSSLFETLQEASQVNQKFCSDVHTLTCRSLPSKRLIVSFTGHLDRDIDDARRITEASTKGISHAIKIGSRKPLLLLGQLKSAKKLEHPWLEPSVSCLSSLLGGFHALYVPLEVRESSPREGSLCTKPIQSQKAEAFGWFAGTHYAVDHEKLTTLAWCLEEGLRVARDIGGSDPERMNAKNIVAYLQKELSEPVQMTACPVDQKLYPLAAIVDRGNSEKHRGHIVHLEYNGATGKEVDSQQLVTLFLVGKGVTYDTGGSDLKVSGIMATMHRDKCGAASVAGFFKILNILKPSNLKVHGTLGLIRNSIGENAYVSDEIVTSRAGVRVRVNNTDAEGRMVMTDLLCEAKEKALKVPNPRLLTIATLTDHVGLCYGQGYTGIVCNGPAKGLGEDYNYQFAGSLLGEMHEISTLRREDYDAHKADEEYADLINSARPIAGKRSRGHQSPVAFMIVASGLDLHLNNSEKPLAYTHLDVASSHGPCPGIPTGTPILTLASRYILPGQLMKWPIRKF</sequence>
<reference evidence="6" key="2">
    <citation type="journal article" date="2023" name="Infect Dis Poverty">
        <title>Chromosome-scale genome of the human blood fluke Schistosoma mekongi and its implications for public health.</title>
        <authorList>
            <person name="Zhou M."/>
            <person name="Xu L."/>
            <person name="Xu D."/>
            <person name="Chen W."/>
            <person name="Khan J."/>
            <person name="Hu Y."/>
            <person name="Huang H."/>
            <person name="Wei H."/>
            <person name="Zhang Y."/>
            <person name="Chusongsang P."/>
            <person name="Tanasarnprasert K."/>
            <person name="Hu X."/>
            <person name="Limpanont Y."/>
            <person name="Lv Z."/>
        </authorList>
    </citation>
    <scope>NUCLEOTIDE SEQUENCE</scope>
    <source>
        <strain evidence="6">LV_2022a</strain>
    </source>
</reference>
<dbReference type="Gene3D" id="3.40.630.10">
    <property type="entry name" value="Zn peptidases"/>
    <property type="match status" value="1"/>
</dbReference>
<dbReference type="GO" id="GO:0030145">
    <property type="term" value="F:manganese ion binding"/>
    <property type="evidence" value="ECO:0007669"/>
    <property type="project" value="InterPro"/>
</dbReference>
<evidence type="ECO:0000256" key="1">
    <source>
        <dbReference type="ARBA" id="ARBA00009528"/>
    </source>
</evidence>
<dbReference type="EMBL" id="JALJAT010000003">
    <property type="protein sequence ID" value="KAK4471557.1"/>
    <property type="molecule type" value="Genomic_DNA"/>
</dbReference>
<proteinExistence type="inferred from homology"/>
<dbReference type="GO" id="GO:0070006">
    <property type="term" value="F:metalloaminopeptidase activity"/>
    <property type="evidence" value="ECO:0007669"/>
    <property type="project" value="InterPro"/>
</dbReference>
<protein>
    <recommendedName>
        <fullName evidence="5">Cytosol aminopeptidase domain-containing protein</fullName>
    </recommendedName>
</protein>
<evidence type="ECO:0000313" key="6">
    <source>
        <dbReference type="EMBL" id="KAK4471557.1"/>
    </source>
</evidence>
<keyword evidence="3" id="KW-0645">Protease</keyword>
<comment type="similarity">
    <text evidence="1">Belongs to the peptidase M17 family.</text>
</comment>
<comment type="caution">
    <text evidence="6">The sequence shown here is derived from an EMBL/GenBank/DDBJ whole genome shotgun (WGS) entry which is preliminary data.</text>
</comment>
<dbReference type="InterPro" id="IPR000819">
    <property type="entry name" value="Peptidase_M17_C"/>
</dbReference>
<dbReference type="InterPro" id="IPR011356">
    <property type="entry name" value="Leucine_aapep/pepB"/>
</dbReference>
<evidence type="ECO:0000259" key="5">
    <source>
        <dbReference type="PROSITE" id="PS00631"/>
    </source>
</evidence>
<evidence type="ECO:0000256" key="3">
    <source>
        <dbReference type="ARBA" id="ARBA00022670"/>
    </source>
</evidence>
<organism evidence="6 7">
    <name type="scientific">Schistosoma mekongi</name>
    <name type="common">Parasitic worm</name>
    <dbReference type="NCBI Taxonomy" id="38744"/>
    <lineage>
        <taxon>Eukaryota</taxon>
        <taxon>Metazoa</taxon>
        <taxon>Spiralia</taxon>
        <taxon>Lophotrochozoa</taxon>
        <taxon>Platyhelminthes</taxon>
        <taxon>Trematoda</taxon>
        <taxon>Digenea</taxon>
        <taxon>Strigeidida</taxon>
        <taxon>Schistosomatoidea</taxon>
        <taxon>Schistosomatidae</taxon>
        <taxon>Schistosoma</taxon>
    </lineage>
</organism>
<accession>A0AAE1ZCW7</accession>